<evidence type="ECO:0000313" key="2">
    <source>
        <dbReference type="Proteomes" id="UP000003835"/>
    </source>
</evidence>
<dbReference type="AlphaFoldDB" id="B4VPA7"/>
<sequence>MWAAVRVSGVHLPFHIHLGSFFRQGASAFSSFDQSSAKWVELR</sequence>
<protein>
    <submittedName>
        <fullName evidence="1">Uncharacterized protein</fullName>
    </submittedName>
</protein>
<gene>
    <name evidence="1" type="ORF">MC7420_5339</name>
</gene>
<evidence type="ECO:0000313" key="1">
    <source>
        <dbReference type="EMBL" id="EDX75905.1"/>
    </source>
</evidence>
<dbReference type="HOGENOM" id="CLU_3232191_0_0_3"/>
<dbReference type="EMBL" id="DS989847">
    <property type="protein sequence ID" value="EDX75905.1"/>
    <property type="molecule type" value="Genomic_DNA"/>
</dbReference>
<name>B4VPA7_9CYAN</name>
<dbReference type="Proteomes" id="UP000003835">
    <property type="component" value="Unassembled WGS sequence"/>
</dbReference>
<organism evidence="1 2">
    <name type="scientific">Coleofasciculus chthonoplastes PCC 7420</name>
    <dbReference type="NCBI Taxonomy" id="118168"/>
    <lineage>
        <taxon>Bacteria</taxon>
        <taxon>Bacillati</taxon>
        <taxon>Cyanobacteriota</taxon>
        <taxon>Cyanophyceae</taxon>
        <taxon>Coleofasciculales</taxon>
        <taxon>Coleofasciculaceae</taxon>
        <taxon>Coleofasciculus</taxon>
    </lineage>
</organism>
<proteinExistence type="predicted"/>
<keyword evidence="2" id="KW-1185">Reference proteome</keyword>
<accession>B4VPA7</accession>
<dbReference type="STRING" id="118168.MC7420_5339"/>
<reference evidence="1" key="1">
    <citation type="submission" date="2008-07" db="EMBL/GenBank/DDBJ databases">
        <authorList>
            <person name="Tandeau de Marsac N."/>
            <person name="Ferriera S."/>
            <person name="Johnson J."/>
            <person name="Kravitz S."/>
            <person name="Beeson K."/>
            <person name="Sutton G."/>
            <person name="Rogers Y.-H."/>
            <person name="Friedman R."/>
            <person name="Frazier M."/>
            <person name="Venter J.C."/>
        </authorList>
    </citation>
    <scope>NUCLEOTIDE SEQUENCE [LARGE SCALE GENOMIC DNA]</scope>
    <source>
        <strain evidence="1">PCC 7420</strain>
    </source>
</reference>